<dbReference type="Pfam" id="PF01797">
    <property type="entry name" value="Y1_Tnp"/>
    <property type="match status" value="1"/>
</dbReference>
<dbReference type="Gene3D" id="3.30.70.1290">
    <property type="entry name" value="Transposase IS200-like"/>
    <property type="match status" value="1"/>
</dbReference>
<organism evidence="2 3">
    <name type="scientific">Methylomonas paludis</name>
    <dbReference type="NCBI Taxonomy" id="1173101"/>
    <lineage>
        <taxon>Bacteria</taxon>
        <taxon>Pseudomonadati</taxon>
        <taxon>Pseudomonadota</taxon>
        <taxon>Gammaproteobacteria</taxon>
        <taxon>Methylococcales</taxon>
        <taxon>Methylococcaceae</taxon>
        <taxon>Methylomonas</taxon>
    </lineage>
</organism>
<evidence type="ECO:0000313" key="2">
    <source>
        <dbReference type="EMBL" id="QWF70891.1"/>
    </source>
</evidence>
<keyword evidence="3" id="KW-1185">Reference proteome</keyword>
<dbReference type="InterPro" id="IPR002686">
    <property type="entry name" value="Transposase_17"/>
</dbReference>
<proteinExistence type="predicted"/>
<dbReference type="Proteomes" id="UP000676649">
    <property type="component" value="Chromosome"/>
</dbReference>
<protein>
    <submittedName>
        <fullName evidence="2">Transposase</fullName>
    </submittedName>
</protein>
<evidence type="ECO:0000313" key="3">
    <source>
        <dbReference type="Proteomes" id="UP000676649"/>
    </source>
</evidence>
<dbReference type="KEGG" id="mpad:KEF85_16550"/>
<gene>
    <name evidence="2" type="ORF">KEF85_16550</name>
</gene>
<dbReference type="PANTHER" id="PTHR34322">
    <property type="entry name" value="TRANSPOSASE, Y1_TNP DOMAIN-CONTAINING"/>
    <property type="match status" value="1"/>
</dbReference>
<dbReference type="SUPFAM" id="SSF143422">
    <property type="entry name" value="Transposase IS200-like"/>
    <property type="match status" value="1"/>
</dbReference>
<feature type="domain" description="Transposase IS200-like" evidence="1">
    <location>
        <begin position="9"/>
        <end position="123"/>
    </location>
</feature>
<dbReference type="GO" id="GO:0006313">
    <property type="term" value="P:DNA transposition"/>
    <property type="evidence" value="ECO:0007669"/>
    <property type="project" value="InterPro"/>
</dbReference>
<dbReference type="NCBIfam" id="NF047646">
    <property type="entry name" value="REP_Tyr_transpos"/>
    <property type="match status" value="1"/>
</dbReference>
<dbReference type="RefSeq" id="WP_215582384.1">
    <property type="nucleotide sequence ID" value="NZ_CP073754.1"/>
</dbReference>
<dbReference type="AlphaFoldDB" id="A0A975MN34"/>
<dbReference type="InterPro" id="IPR036515">
    <property type="entry name" value="Transposase_17_sf"/>
</dbReference>
<evidence type="ECO:0000259" key="1">
    <source>
        <dbReference type="SMART" id="SM01321"/>
    </source>
</evidence>
<dbReference type="PANTHER" id="PTHR34322:SF2">
    <property type="entry name" value="TRANSPOSASE IS200-LIKE DOMAIN-CONTAINING PROTEIN"/>
    <property type="match status" value="1"/>
</dbReference>
<name>A0A975MN34_9GAMM</name>
<dbReference type="EMBL" id="CP073754">
    <property type="protein sequence ID" value="QWF70891.1"/>
    <property type="molecule type" value="Genomic_DNA"/>
</dbReference>
<dbReference type="GO" id="GO:0003677">
    <property type="term" value="F:DNA binding"/>
    <property type="evidence" value="ECO:0007669"/>
    <property type="project" value="InterPro"/>
</dbReference>
<sequence>MSRPLRIEFAGGLYHVTSRGDGQETIYLNESDRLIFLELLANVVAKHNWAVHAYCLMDNHYHLLIETPDANLAKGMRQLNGVYTQRFNRIHQRVGHVFQGRYKAIIIQKDAHLLEVARYIVLNPVRAHMVNNAVEWPWSSYRASAGLCNVPDWLNTDWLLSAFSPQRSSALPRYAGFVAEGKNQPKLWDSLRNQVFLGSEEFVADLLSKSNHQSLTDIPYAQRRPPAKQLAEISKANGRDSAIVQAYASGTYTLKEIGDYFGLHYSRVSRIVNVKR</sequence>
<dbReference type="GO" id="GO:0004803">
    <property type="term" value="F:transposase activity"/>
    <property type="evidence" value="ECO:0007669"/>
    <property type="project" value="InterPro"/>
</dbReference>
<accession>A0A975MN34</accession>
<dbReference type="SMART" id="SM01321">
    <property type="entry name" value="Y1_Tnp"/>
    <property type="match status" value="1"/>
</dbReference>
<reference evidence="2" key="1">
    <citation type="submission" date="2021-04" db="EMBL/GenBank/DDBJ databases">
        <title>Draft genome sequence data of methanotrophic Methylovulum sp. strain S1L and Methylomonas sp. strain S2AM isolated from boreal lake water columns.</title>
        <authorList>
            <person name="Rissanen A.J."/>
            <person name="Mangayil R."/>
            <person name="Svenning M.M."/>
            <person name="Khanongnuch R."/>
        </authorList>
    </citation>
    <scope>NUCLEOTIDE SEQUENCE</scope>
    <source>
        <strain evidence="2">S2AM</strain>
    </source>
</reference>